<proteinExistence type="predicted"/>
<keyword evidence="5 8" id="KW-1133">Transmembrane helix</keyword>
<keyword evidence="2" id="KW-0813">Transport</keyword>
<feature type="compositionally biased region" description="Basic and acidic residues" evidence="7">
    <location>
        <begin position="42"/>
        <end position="62"/>
    </location>
</feature>
<accession>A0A316V0A7</accession>
<dbReference type="RefSeq" id="XP_025365588.1">
    <property type="nucleotide sequence ID" value="XM_025505291.1"/>
</dbReference>
<dbReference type="Proteomes" id="UP000245884">
    <property type="component" value="Unassembled WGS sequence"/>
</dbReference>
<name>A0A316V0A7_9BASI</name>
<organism evidence="10 11">
    <name type="scientific">Jaminaea rosea</name>
    <dbReference type="NCBI Taxonomy" id="1569628"/>
    <lineage>
        <taxon>Eukaryota</taxon>
        <taxon>Fungi</taxon>
        <taxon>Dikarya</taxon>
        <taxon>Basidiomycota</taxon>
        <taxon>Ustilaginomycotina</taxon>
        <taxon>Exobasidiomycetes</taxon>
        <taxon>Microstromatales</taxon>
        <taxon>Microstromatales incertae sedis</taxon>
        <taxon>Jaminaea</taxon>
    </lineage>
</organism>
<dbReference type="PIRSF" id="PIRSF006060">
    <property type="entry name" value="AA_transporter"/>
    <property type="match status" value="1"/>
</dbReference>
<dbReference type="Gene3D" id="1.20.1740.10">
    <property type="entry name" value="Amino acid/polyamine transporter I"/>
    <property type="match status" value="1"/>
</dbReference>
<evidence type="ECO:0000256" key="4">
    <source>
        <dbReference type="ARBA" id="ARBA00022970"/>
    </source>
</evidence>
<dbReference type="InterPro" id="IPR004841">
    <property type="entry name" value="AA-permease/SLC12A_dom"/>
</dbReference>
<protein>
    <submittedName>
        <fullName evidence="10">General amino-acid permease GAP1</fullName>
    </submittedName>
</protein>
<evidence type="ECO:0000256" key="3">
    <source>
        <dbReference type="ARBA" id="ARBA00022692"/>
    </source>
</evidence>
<dbReference type="EMBL" id="KZ819662">
    <property type="protein sequence ID" value="PWN30976.1"/>
    <property type="molecule type" value="Genomic_DNA"/>
</dbReference>
<dbReference type="GO" id="GO:0016020">
    <property type="term" value="C:membrane"/>
    <property type="evidence" value="ECO:0007669"/>
    <property type="project" value="UniProtKB-SubCell"/>
</dbReference>
<feature type="non-terminal residue" evidence="10">
    <location>
        <position position="523"/>
    </location>
</feature>
<keyword evidence="6 8" id="KW-0472">Membrane</keyword>
<feature type="transmembrane region" description="Helical" evidence="8">
    <location>
        <begin position="209"/>
        <end position="233"/>
    </location>
</feature>
<dbReference type="OrthoDB" id="3900342at2759"/>
<feature type="transmembrane region" description="Helical" evidence="8">
    <location>
        <begin position="497"/>
        <end position="518"/>
    </location>
</feature>
<feature type="compositionally biased region" description="Polar residues" evidence="7">
    <location>
        <begin position="29"/>
        <end position="41"/>
    </location>
</feature>
<feature type="transmembrane region" description="Helical" evidence="8">
    <location>
        <begin position="428"/>
        <end position="447"/>
    </location>
</feature>
<dbReference type="PANTHER" id="PTHR43341">
    <property type="entry name" value="AMINO ACID PERMEASE"/>
    <property type="match status" value="1"/>
</dbReference>
<keyword evidence="4" id="KW-0029">Amino-acid transport</keyword>
<reference evidence="10 11" key="1">
    <citation type="journal article" date="2018" name="Mol. Biol. Evol.">
        <title>Broad Genomic Sampling Reveals a Smut Pathogenic Ancestry of the Fungal Clade Ustilaginomycotina.</title>
        <authorList>
            <person name="Kijpornyongpan T."/>
            <person name="Mondo S.J."/>
            <person name="Barry K."/>
            <person name="Sandor L."/>
            <person name="Lee J."/>
            <person name="Lipzen A."/>
            <person name="Pangilinan J."/>
            <person name="LaButti K."/>
            <person name="Hainaut M."/>
            <person name="Henrissat B."/>
            <person name="Grigoriev I.V."/>
            <person name="Spatafora J.W."/>
            <person name="Aime M.C."/>
        </authorList>
    </citation>
    <scope>NUCLEOTIDE SEQUENCE [LARGE SCALE GENOMIC DNA]</scope>
    <source>
        <strain evidence="10 11">MCA 5214</strain>
    </source>
</reference>
<evidence type="ECO:0000256" key="7">
    <source>
        <dbReference type="SAM" id="MobiDB-lite"/>
    </source>
</evidence>
<evidence type="ECO:0000256" key="8">
    <source>
        <dbReference type="SAM" id="Phobius"/>
    </source>
</evidence>
<dbReference type="GO" id="GO:0015171">
    <property type="term" value="F:amino acid transmembrane transporter activity"/>
    <property type="evidence" value="ECO:0007669"/>
    <property type="project" value="TreeGrafter"/>
</dbReference>
<dbReference type="InterPro" id="IPR050524">
    <property type="entry name" value="APC_YAT"/>
</dbReference>
<evidence type="ECO:0000256" key="5">
    <source>
        <dbReference type="ARBA" id="ARBA00022989"/>
    </source>
</evidence>
<dbReference type="AlphaFoldDB" id="A0A316V0A7"/>
<feature type="transmembrane region" description="Helical" evidence="8">
    <location>
        <begin position="325"/>
        <end position="344"/>
    </location>
</feature>
<dbReference type="PANTHER" id="PTHR43341:SF1">
    <property type="entry name" value="GENERAL AMINO-ACID PERMEASE GAP1"/>
    <property type="match status" value="1"/>
</dbReference>
<dbReference type="Pfam" id="PF00324">
    <property type="entry name" value="AA_permease"/>
    <property type="match status" value="1"/>
</dbReference>
<feature type="domain" description="Amino acid permease/ SLC12A" evidence="9">
    <location>
        <begin position="100"/>
        <end position="520"/>
    </location>
</feature>
<feature type="transmembrane region" description="Helical" evidence="8">
    <location>
        <begin position="185"/>
        <end position="203"/>
    </location>
</feature>
<feature type="transmembrane region" description="Helical" evidence="8">
    <location>
        <begin position="135"/>
        <end position="164"/>
    </location>
</feature>
<keyword evidence="11" id="KW-1185">Reference proteome</keyword>
<evidence type="ECO:0000256" key="1">
    <source>
        <dbReference type="ARBA" id="ARBA00004141"/>
    </source>
</evidence>
<dbReference type="FunFam" id="1.20.1740.10:FF:000017">
    <property type="entry name" value="Amino acid permease"/>
    <property type="match status" value="1"/>
</dbReference>
<keyword evidence="3 8" id="KW-0812">Transmembrane</keyword>
<feature type="transmembrane region" description="Helical" evidence="8">
    <location>
        <begin position="284"/>
        <end position="304"/>
    </location>
</feature>
<feature type="transmembrane region" description="Helical" evidence="8">
    <location>
        <begin position="454"/>
        <end position="477"/>
    </location>
</feature>
<feature type="transmembrane region" description="Helical" evidence="8">
    <location>
        <begin position="103"/>
        <end position="123"/>
    </location>
</feature>
<evidence type="ECO:0000259" key="9">
    <source>
        <dbReference type="Pfam" id="PF00324"/>
    </source>
</evidence>
<gene>
    <name evidence="10" type="ORF">BDZ90DRAFT_229968</name>
</gene>
<evidence type="ECO:0000256" key="6">
    <source>
        <dbReference type="ARBA" id="ARBA00023136"/>
    </source>
</evidence>
<dbReference type="STRING" id="1569628.A0A316V0A7"/>
<evidence type="ECO:0000313" key="10">
    <source>
        <dbReference type="EMBL" id="PWN30976.1"/>
    </source>
</evidence>
<comment type="subcellular location">
    <subcellularLocation>
        <location evidence="1">Membrane</location>
        <topology evidence="1">Multi-pass membrane protein</topology>
    </subcellularLocation>
</comment>
<feature type="transmembrane region" description="Helical" evidence="8">
    <location>
        <begin position="245"/>
        <end position="264"/>
    </location>
</feature>
<feature type="region of interest" description="Disordered" evidence="7">
    <location>
        <begin position="1"/>
        <end position="81"/>
    </location>
</feature>
<evidence type="ECO:0000313" key="11">
    <source>
        <dbReference type="Proteomes" id="UP000245884"/>
    </source>
</evidence>
<evidence type="ECO:0000256" key="2">
    <source>
        <dbReference type="ARBA" id="ARBA00022448"/>
    </source>
</evidence>
<dbReference type="GeneID" id="37027114"/>
<sequence length="523" mass="56733">MPMSHKMLSFVEDFRPRDMTAPPSGHGDVTTSSPSTTSYEMKTSDDPEKATAEVSEMTREDFTGVGPHGSPAQHGVVTDAQGRRYATADTGLKRNLSSRHMQMIAFGGAIGTGLFVGSGGALAKGGPASLLMDFIIMGVLLASTILALGELATVLPVSGSFAAYSTRFIDPAWGFAIGWNYWMQWFVILPLELVAASIVIGYWDPNENITPGVWITLFIILVFFINCFGVRGYGEWEFASSGIKILAVLGFIIVGIVIQTGGSPSGEYLGARTWQNGEAFKNGFKGWCSVFVTASFAFGGTELVGLAAAESANPRKEVPKASKQVFYRVFFFYIITLFLITLIVPSDTPALLGGSSSYDARASPFVIAMEIGKIKVLPDIFNAVILVSVLSVGNSSVYGSSRTLCAMAQVGLAPKIFGYVDRKGRPTYAVLLSLAFGFLAFLVYSASKNDVFDWLLGLSGLSSIFTWGSLNWCHIRFRQAWKLQGKTLEELPWKSPLGTWFSWVGLFLNFIVLLATFYKAGWP</sequence>